<evidence type="ECO:0000313" key="2">
    <source>
        <dbReference type="Proteomes" id="UP000825886"/>
    </source>
</evidence>
<dbReference type="Proteomes" id="UP000825886">
    <property type="component" value="Chromosome"/>
</dbReference>
<protein>
    <submittedName>
        <fullName evidence="1">Uncharacterized protein</fullName>
    </submittedName>
</protein>
<evidence type="ECO:0000313" key="1">
    <source>
        <dbReference type="EMBL" id="QZN94548.1"/>
    </source>
</evidence>
<dbReference type="EMBL" id="CP081864">
    <property type="protein sequence ID" value="QZN94548.1"/>
    <property type="molecule type" value="Genomic_DNA"/>
</dbReference>
<accession>A0ABX9AID3</accession>
<dbReference type="RefSeq" id="WP_222157669.1">
    <property type="nucleotide sequence ID" value="NZ_CP081864.1"/>
</dbReference>
<name>A0ABX9AID3_9ENTR</name>
<reference evidence="1 2" key="1">
    <citation type="submission" date="2021-08" db="EMBL/GenBank/DDBJ databases">
        <title>Culture and genomic analysis of Symbiopectobacterium purcellii sp. nov. gen. nov., isolated from the leafhopper Empoasca decipiens.</title>
        <authorList>
            <person name="Nadal-Jimenez P."/>
            <person name="Siozios S."/>
            <person name="Halliday N."/>
            <person name="Camara M."/>
            <person name="Hurst G.D.D."/>
        </authorList>
    </citation>
    <scope>NUCLEOTIDE SEQUENCE [LARGE SCALE GENOMIC DNA]</scope>
    <source>
        <strain evidence="1 2">SyEd1</strain>
    </source>
</reference>
<sequence length="278" mass="32186">MLSEDAALINEDEFKSKHVVKSSKIYGATSIDGVDYIVFDNNLIKIISNNDDTFLLGDKNTVSVYKNSRSNIYYYMSGGNNDNYRAETFKERSSHCITKRQLFSLCSARFYESKDITTLLRRNSEHSIDFDNLSEHLEPYEDTNGFYKDKHSPERIYYLSQDGGAFHVMEEKNNDDMIPVFFKIYGKNEDNSINNNVLVTDVSIVKDFDTKQAIVTTPLEAMNMVFNLNAEKNKALLKWSESQVSRRPINADYKDLEDIQKKVNKNTDYITVELFFFS</sequence>
<organism evidence="1 2">
    <name type="scientific">Symbiopectobacterium purcellii</name>
    <dbReference type="NCBI Taxonomy" id="2871826"/>
    <lineage>
        <taxon>Bacteria</taxon>
        <taxon>Pseudomonadati</taxon>
        <taxon>Pseudomonadota</taxon>
        <taxon>Gammaproteobacteria</taxon>
        <taxon>Enterobacterales</taxon>
        <taxon>Enterobacteriaceae</taxon>
    </lineage>
</organism>
<proteinExistence type="predicted"/>
<gene>
    <name evidence="1" type="ORF">K6K13_14745</name>
</gene>
<keyword evidence="2" id="KW-1185">Reference proteome</keyword>